<keyword evidence="1" id="KW-0175">Coiled coil</keyword>
<evidence type="ECO:0000256" key="1">
    <source>
        <dbReference type="SAM" id="Coils"/>
    </source>
</evidence>
<evidence type="ECO:0000313" key="4">
    <source>
        <dbReference type="Proteomes" id="UP001356704"/>
    </source>
</evidence>
<keyword evidence="2" id="KW-0472">Membrane</keyword>
<accession>A0ABU7W3U7</accession>
<keyword evidence="4" id="KW-1185">Reference proteome</keyword>
<name>A0ABU7W3U7_9FLAO</name>
<gene>
    <name evidence="3" type="ORF">V1468_06505</name>
</gene>
<keyword evidence="2" id="KW-0812">Transmembrane</keyword>
<comment type="caution">
    <text evidence="3">The sequence shown here is derived from an EMBL/GenBank/DDBJ whole genome shotgun (WGS) entry which is preliminary data.</text>
</comment>
<protein>
    <submittedName>
        <fullName evidence="3">Uncharacterized protein</fullName>
    </submittedName>
</protein>
<sequence length="212" mass="24233">MSKKMEIVTKKNLIKYLIEFVIVAFGVFLGIYLNNKETDKKSDLNQNKAIENIINELENNNKSLKSTISYHELIKTSLDSLFKTIPDEALSETYFENKKFKFIYIKNWSGNGFTEFDDTAFEVSKMSGTLQSMDIDLIQEISKIYKKLNSQSNFQNSINNRMANINSQSTTYDAIGNVILLTGDNLGMEKSLSTELENSIETIKTLHNNGYK</sequence>
<dbReference type="RefSeq" id="WP_331809428.1">
    <property type="nucleotide sequence ID" value="NZ_JAZHOU010000002.1"/>
</dbReference>
<reference evidence="3 4" key="1">
    <citation type="submission" date="2024-02" db="EMBL/GenBank/DDBJ databases">
        <title>Winogradskyella poriferorum JCM 12885.</title>
        <authorList>
            <person name="Zhang D.-F."/>
            <person name="Fu Z.-Y."/>
        </authorList>
    </citation>
    <scope>NUCLEOTIDE SEQUENCE [LARGE SCALE GENOMIC DNA]</scope>
    <source>
        <strain evidence="3 4">JCM 12885</strain>
    </source>
</reference>
<dbReference type="Proteomes" id="UP001356704">
    <property type="component" value="Unassembled WGS sequence"/>
</dbReference>
<evidence type="ECO:0000256" key="2">
    <source>
        <dbReference type="SAM" id="Phobius"/>
    </source>
</evidence>
<feature type="coiled-coil region" evidence="1">
    <location>
        <begin position="40"/>
        <end position="67"/>
    </location>
</feature>
<proteinExistence type="predicted"/>
<dbReference type="EMBL" id="JAZHOU010000002">
    <property type="protein sequence ID" value="MEF3078646.1"/>
    <property type="molecule type" value="Genomic_DNA"/>
</dbReference>
<organism evidence="3 4">
    <name type="scientific">Winogradskyella poriferorum</name>
    <dbReference type="NCBI Taxonomy" id="307627"/>
    <lineage>
        <taxon>Bacteria</taxon>
        <taxon>Pseudomonadati</taxon>
        <taxon>Bacteroidota</taxon>
        <taxon>Flavobacteriia</taxon>
        <taxon>Flavobacteriales</taxon>
        <taxon>Flavobacteriaceae</taxon>
        <taxon>Winogradskyella</taxon>
    </lineage>
</organism>
<evidence type="ECO:0000313" key="3">
    <source>
        <dbReference type="EMBL" id="MEF3078646.1"/>
    </source>
</evidence>
<keyword evidence="2" id="KW-1133">Transmembrane helix</keyword>
<feature type="transmembrane region" description="Helical" evidence="2">
    <location>
        <begin position="12"/>
        <end position="33"/>
    </location>
</feature>